<protein>
    <submittedName>
        <fullName evidence="2">Uncharacterized protein</fullName>
    </submittedName>
</protein>
<sequence length="205" mass="21531">MMAKPPASKQPASRAGANNIPVAQPNRPSVPPTQSALQPRAHEQTHTVVTPKQPAPRHIAHKGPTTTNIGRRPSGPSPIVRPKVPKLVPTEPPTYGTANATRLVPNEVPLSLDRTSLGPTITSPFARRPTKQIPSALGGNHGEQPHQAPLTKAALVSPTQELTAMVSPSQKLTATMLSTPKLAAMALVHGNGPNPVTPLDFRTGN</sequence>
<evidence type="ECO:0000313" key="2">
    <source>
        <dbReference type="EMBL" id="CAB9500778.1"/>
    </source>
</evidence>
<gene>
    <name evidence="2" type="ORF">SEMRO_91_G047921.1</name>
</gene>
<dbReference type="EMBL" id="CAICTM010000090">
    <property type="protein sequence ID" value="CAB9500778.1"/>
    <property type="molecule type" value="Genomic_DNA"/>
</dbReference>
<reference evidence="2" key="1">
    <citation type="submission" date="2020-06" db="EMBL/GenBank/DDBJ databases">
        <authorList>
            <consortium name="Plant Systems Biology data submission"/>
        </authorList>
    </citation>
    <scope>NUCLEOTIDE SEQUENCE</scope>
    <source>
        <strain evidence="2">D6</strain>
    </source>
</reference>
<proteinExistence type="predicted"/>
<evidence type="ECO:0000313" key="3">
    <source>
        <dbReference type="Proteomes" id="UP001153069"/>
    </source>
</evidence>
<dbReference type="Proteomes" id="UP001153069">
    <property type="component" value="Unassembled WGS sequence"/>
</dbReference>
<organism evidence="2 3">
    <name type="scientific">Seminavis robusta</name>
    <dbReference type="NCBI Taxonomy" id="568900"/>
    <lineage>
        <taxon>Eukaryota</taxon>
        <taxon>Sar</taxon>
        <taxon>Stramenopiles</taxon>
        <taxon>Ochrophyta</taxon>
        <taxon>Bacillariophyta</taxon>
        <taxon>Bacillariophyceae</taxon>
        <taxon>Bacillariophycidae</taxon>
        <taxon>Naviculales</taxon>
        <taxon>Naviculaceae</taxon>
        <taxon>Seminavis</taxon>
    </lineage>
</organism>
<name>A0A9N8DD40_9STRA</name>
<feature type="region of interest" description="Disordered" evidence="1">
    <location>
        <begin position="1"/>
        <end position="99"/>
    </location>
</feature>
<keyword evidence="3" id="KW-1185">Reference proteome</keyword>
<dbReference type="AlphaFoldDB" id="A0A9N8DD40"/>
<comment type="caution">
    <text evidence="2">The sequence shown here is derived from an EMBL/GenBank/DDBJ whole genome shotgun (WGS) entry which is preliminary data.</text>
</comment>
<accession>A0A9N8DD40</accession>
<evidence type="ECO:0000256" key="1">
    <source>
        <dbReference type="SAM" id="MobiDB-lite"/>
    </source>
</evidence>